<dbReference type="InterPro" id="IPR015500">
    <property type="entry name" value="Peptidase_S8_subtilisin-rel"/>
</dbReference>
<dbReference type="InterPro" id="IPR000209">
    <property type="entry name" value="Peptidase_S8/S53_dom"/>
</dbReference>
<dbReference type="Pfam" id="PF00082">
    <property type="entry name" value="Peptidase_S8"/>
    <property type="match status" value="1"/>
</dbReference>
<keyword evidence="4" id="KW-0964">Secreted</keyword>
<dbReference type="InterPro" id="IPR034084">
    <property type="entry name" value="Thermitase-like_dom"/>
</dbReference>
<proteinExistence type="inferred from homology"/>
<dbReference type="InterPro" id="IPR023828">
    <property type="entry name" value="Peptidase_S8_Ser-AS"/>
</dbReference>
<comment type="similarity">
    <text evidence="3 10 11">Belongs to the peptidase S8 family.</text>
</comment>
<keyword evidence="9" id="KW-0106">Calcium</keyword>
<dbReference type="SUPFAM" id="SSF52743">
    <property type="entry name" value="Subtilisin-like"/>
    <property type="match status" value="1"/>
</dbReference>
<dbReference type="Proteomes" id="UP001500880">
    <property type="component" value="Unassembled WGS sequence"/>
</dbReference>
<evidence type="ECO:0000256" key="3">
    <source>
        <dbReference type="ARBA" id="ARBA00011073"/>
    </source>
</evidence>
<dbReference type="RefSeq" id="WP_343838381.1">
    <property type="nucleotide sequence ID" value="NZ_BAAADO010000002.1"/>
</dbReference>
<dbReference type="Gene3D" id="2.60.120.380">
    <property type="match status" value="1"/>
</dbReference>
<reference evidence="14 15" key="1">
    <citation type="journal article" date="2019" name="Int. J. Syst. Evol. Microbiol.">
        <title>The Global Catalogue of Microorganisms (GCM) 10K type strain sequencing project: providing services to taxonomists for standard genome sequencing and annotation.</title>
        <authorList>
            <consortium name="The Broad Institute Genomics Platform"/>
            <consortium name="The Broad Institute Genome Sequencing Center for Infectious Disease"/>
            <person name="Wu L."/>
            <person name="Ma J."/>
        </authorList>
    </citation>
    <scope>NUCLEOTIDE SEQUENCE [LARGE SCALE GENOMIC DNA]</scope>
    <source>
        <strain evidence="14 15">JCM 12389</strain>
    </source>
</reference>
<name>A0ABN1AZP8_9BACI</name>
<dbReference type="CDD" id="cd07484">
    <property type="entry name" value="Peptidases_S8_Thermitase_like"/>
    <property type="match status" value="1"/>
</dbReference>
<dbReference type="Pfam" id="PF04151">
    <property type="entry name" value="PPC"/>
    <property type="match status" value="1"/>
</dbReference>
<feature type="active site" description="Charge relay system" evidence="10">
    <location>
        <position position="200"/>
    </location>
</feature>
<dbReference type="InterPro" id="IPR001119">
    <property type="entry name" value="SLH_dom"/>
</dbReference>
<dbReference type="InterPro" id="IPR050131">
    <property type="entry name" value="Peptidase_S8_subtilisin-like"/>
</dbReference>
<gene>
    <name evidence="14" type="ORF">GCM10008986_10310</name>
</gene>
<evidence type="ECO:0000256" key="4">
    <source>
        <dbReference type="ARBA" id="ARBA00022525"/>
    </source>
</evidence>
<feature type="chain" id="PRO_5046569897" description="SLH domain-containing protein" evidence="12">
    <location>
        <begin position="28"/>
        <end position="710"/>
    </location>
</feature>
<keyword evidence="8 10" id="KW-0720">Serine protease</keyword>
<keyword evidence="5 10" id="KW-0645">Protease</keyword>
<sequence length="710" mass="79406">MRQNKTIRRISLLFLIAMMLFPSRLFAAPLEEQQPLTKQNNIDVAEKEVDVNTVHDRRIIIEVVNNLDNLAFNPKKYGVTLVESYKILKNNEFIVVRVPESKDFYKKLREINQDPDVSIAEPVYIRTSSYVPADPYYSKQWYANRMDMSEAWEMTKGSSDVTIAVLDTGINKNHPDLKGRVLPGFDFVNNDSLPDDDHFHGTFIAGIIAANADRQGMTGLDFQSKILPVKVGNQKGTLSIEHIVEGIHYAMQQGADVINMSYSSTQPSLIEKKAIKAAYDAGIVLVAAAGNDNVITPQYPASYPGVISVSAIDQNDRKADFSNYGNYVDITAPGVNIFSTYYEGGYATAAGTSFSAPMVSALAGLIKAEHPSWKNYEIEWALEAGAESGEEWENVNGYGIVNGYKSLAVNLPDWTQDAPDTQADAKSINSSEKQKVDHPMDQDWYSFKVDSSSTVEINIHNHSTTLNLVGTVYDDNGKRYKMDQGHIGEGEQYQFQAEKGTYFLKVHDFYDHWSSQPYEIEITGTANAAKNQDVKSVFPDVDRYVEPIKLLHDRGIIRGFSNGTFKPEAKVTRLQAIQMILKEKGIDFENAVVQNPGYKDVDPDTYGYKAIAKASELGIVHGNLKGEFNPKDNLTRAQMAAIVVNAYDLTGSMEQDFSDVSKDYFAYDVINTLAANGITKGYEDNTFRPSLKVSREHFSVFLYNYIQQQK</sequence>
<evidence type="ECO:0000256" key="1">
    <source>
        <dbReference type="ARBA" id="ARBA00001913"/>
    </source>
</evidence>
<evidence type="ECO:0000256" key="8">
    <source>
        <dbReference type="ARBA" id="ARBA00022825"/>
    </source>
</evidence>
<evidence type="ECO:0000313" key="14">
    <source>
        <dbReference type="EMBL" id="GAA0486841.1"/>
    </source>
</evidence>
<feature type="domain" description="SLH" evidence="13">
    <location>
        <begin position="658"/>
        <end position="710"/>
    </location>
</feature>
<feature type="active site" description="Charge relay system" evidence="10">
    <location>
        <position position="353"/>
    </location>
</feature>
<dbReference type="InterPro" id="IPR007280">
    <property type="entry name" value="Peptidase_C_arc/bac"/>
</dbReference>
<feature type="active site" description="Charge relay system" evidence="10">
    <location>
        <position position="167"/>
    </location>
</feature>
<dbReference type="PROSITE" id="PS00136">
    <property type="entry name" value="SUBTILASE_ASP"/>
    <property type="match status" value="1"/>
</dbReference>
<evidence type="ECO:0000313" key="15">
    <source>
        <dbReference type="Proteomes" id="UP001500880"/>
    </source>
</evidence>
<comment type="caution">
    <text evidence="14">The sequence shown here is derived from an EMBL/GenBank/DDBJ whole genome shotgun (WGS) entry which is preliminary data.</text>
</comment>
<dbReference type="InterPro" id="IPR036852">
    <property type="entry name" value="Peptidase_S8/S53_dom_sf"/>
</dbReference>
<feature type="domain" description="SLH" evidence="13">
    <location>
        <begin position="531"/>
        <end position="593"/>
    </location>
</feature>
<dbReference type="InterPro" id="IPR022398">
    <property type="entry name" value="Peptidase_S8_His-AS"/>
</dbReference>
<accession>A0ABN1AZP8</accession>
<evidence type="ECO:0000256" key="10">
    <source>
        <dbReference type="PROSITE-ProRule" id="PRU01240"/>
    </source>
</evidence>
<evidence type="ECO:0000256" key="11">
    <source>
        <dbReference type="RuleBase" id="RU003355"/>
    </source>
</evidence>
<comment type="subcellular location">
    <subcellularLocation>
        <location evidence="2">Secreted</location>
    </subcellularLocation>
</comment>
<dbReference type="Gene3D" id="3.40.50.200">
    <property type="entry name" value="Peptidase S8/S53 domain"/>
    <property type="match status" value="1"/>
</dbReference>
<evidence type="ECO:0000256" key="2">
    <source>
        <dbReference type="ARBA" id="ARBA00004613"/>
    </source>
</evidence>
<keyword evidence="15" id="KW-1185">Reference proteome</keyword>
<dbReference type="PROSITE" id="PS51892">
    <property type="entry name" value="SUBTILASE"/>
    <property type="match status" value="1"/>
</dbReference>
<evidence type="ECO:0000256" key="12">
    <source>
        <dbReference type="SAM" id="SignalP"/>
    </source>
</evidence>
<dbReference type="PROSITE" id="PS51272">
    <property type="entry name" value="SLH"/>
    <property type="match status" value="3"/>
</dbReference>
<organism evidence="14 15">
    <name type="scientific">Salinibacillus aidingensis</name>
    <dbReference type="NCBI Taxonomy" id="237684"/>
    <lineage>
        <taxon>Bacteria</taxon>
        <taxon>Bacillati</taxon>
        <taxon>Bacillota</taxon>
        <taxon>Bacilli</taxon>
        <taxon>Bacillales</taxon>
        <taxon>Bacillaceae</taxon>
        <taxon>Salinibacillus</taxon>
    </lineage>
</organism>
<keyword evidence="7 10" id="KW-0378">Hydrolase</keyword>
<dbReference type="InterPro" id="IPR023827">
    <property type="entry name" value="Peptidase_S8_Asp-AS"/>
</dbReference>
<feature type="signal peptide" evidence="12">
    <location>
        <begin position="1"/>
        <end position="27"/>
    </location>
</feature>
<dbReference type="PANTHER" id="PTHR43806">
    <property type="entry name" value="PEPTIDASE S8"/>
    <property type="match status" value="1"/>
</dbReference>
<comment type="cofactor">
    <cofactor evidence="1">
        <name>Ca(2+)</name>
        <dbReference type="ChEBI" id="CHEBI:29108"/>
    </cofactor>
</comment>
<dbReference type="PRINTS" id="PR00723">
    <property type="entry name" value="SUBTILISIN"/>
</dbReference>
<evidence type="ECO:0000256" key="6">
    <source>
        <dbReference type="ARBA" id="ARBA00022729"/>
    </source>
</evidence>
<evidence type="ECO:0000259" key="13">
    <source>
        <dbReference type="PROSITE" id="PS51272"/>
    </source>
</evidence>
<keyword evidence="6 12" id="KW-0732">Signal</keyword>
<evidence type="ECO:0000256" key="9">
    <source>
        <dbReference type="ARBA" id="ARBA00022837"/>
    </source>
</evidence>
<protein>
    <recommendedName>
        <fullName evidence="13">SLH domain-containing protein</fullName>
    </recommendedName>
</protein>
<dbReference type="EMBL" id="BAAADO010000002">
    <property type="protein sequence ID" value="GAA0486841.1"/>
    <property type="molecule type" value="Genomic_DNA"/>
</dbReference>
<evidence type="ECO:0000256" key="7">
    <source>
        <dbReference type="ARBA" id="ARBA00022801"/>
    </source>
</evidence>
<dbReference type="PROSITE" id="PS00137">
    <property type="entry name" value="SUBTILASE_HIS"/>
    <property type="match status" value="1"/>
</dbReference>
<feature type="domain" description="SLH" evidence="13">
    <location>
        <begin position="594"/>
        <end position="657"/>
    </location>
</feature>
<dbReference type="PANTHER" id="PTHR43806:SF11">
    <property type="entry name" value="CEREVISIN-RELATED"/>
    <property type="match status" value="1"/>
</dbReference>
<dbReference type="Pfam" id="PF00395">
    <property type="entry name" value="SLH"/>
    <property type="match status" value="3"/>
</dbReference>
<dbReference type="PROSITE" id="PS00138">
    <property type="entry name" value="SUBTILASE_SER"/>
    <property type="match status" value="1"/>
</dbReference>
<evidence type="ECO:0000256" key="5">
    <source>
        <dbReference type="ARBA" id="ARBA00022670"/>
    </source>
</evidence>